<accession>A0A1F5YCP6</accession>
<feature type="domain" description="Sialidase" evidence="1">
    <location>
        <begin position="74"/>
        <end position="336"/>
    </location>
</feature>
<reference evidence="2 3" key="1">
    <citation type="journal article" date="2016" name="Nat. Commun.">
        <title>Thousands of microbial genomes shed light on interconnected biogeochemical processes in an aquifer system.</title>
        <authorList>
            <person name="Anantharaman K."/>
            <person name="Brown C.T."/>
            <person name="Hug L.A."/>
            <person name="Sharon I."/>
            <person name="Castelle C.J."/>
            <person name="Probst A.J."/>
            <person name="Thomas B.C."/>
            <person name="Singh A."/>
            <person name="Wilkins M.J."/>
            <person name="Karaoz U."/>
            <person name="Brodie E.L."/>
            <person name="Williams K.H."/>
            <person name="Hubbard S.S."/>
            <person name="Banfield J.F."/>
        </authorList>
    </citation>
    <scope>NUCLEOTIDE SEQUENCE [LARGE SCALE GENOMIC DNA]</scope>
</reference>
<comment type="caution">
    <text evidence="2">The sequence shown here is derived from an EMBL/GenBank/DDBJ whole genome shotgun (WGS) entry which is preliminary data.</text>
</comment>
<dbReference type="InterPro" id="IPR036278">
    <property type="entry name" value="Sialidase_sf"/>
</dbReference>
<dbReference type="Pfam" id="PF13088">
    <property type="entry name" value="BNR_2"/>
    <property type="match status" value="1"/>
</dbReference>
<gene>
    <name evidence="2" type="ORF">A2Z86_07305</name>
</gene>
<evidence type="ECO:0000313" key="2">
    <source>
        <dbReference type="EMBL" id="OGF97950.1"/>
    </source>
</evidence>
<protein>
    <recommendedName>
        <fullName evidence="1">Sialidase domain-containing protein</fullName>
    </recommendedName>
</protein>
<dbReference type="Proteomes" id="UP000176992">
    <property type="component" value="Unassembled WGS sequence"/>
</dbReference>
<dbReference type="PANTHER" id="PTHR43752:SF2">
    <property type="entry name" value="BNR_ASP-BOX REPEAT FAMILY PROTEIN"/>
    <property type="match status" value="1"/>
</dbReference>
<name>A0A1F5YCP6_9BACT</name>
<dbReference type="InterPro" id="IPR011040">
    <property type="entry name" value="Sialidase"/>
</dbReference>
<dbReference type="SUPFAM" id="SSF50939">
    <property type="entry name" value="Sialidases"/>
    <property type="match status" value="1"/>
</dbReference>
<dbReference type="AlphaFoldDB" id="A0A1F5YCP6"/>
<dbReference type="CDD" id="cd15482">
    <property type="entry name" value="Sialidase_non-viral"/>
    <property type="match status" value="1"/>
</dbReference>
<proteinExistence type="predicted"/>
<dbReference type="Gene3D" id="2.120.10.10">
    <property type="match status" value="1"/>
</dbReference>
<evidence type="ECO:0000313" key="3">
    <source>
        <dbReference type="Proteomes" id="UP000176992"/>
    </source>
</evidence>
<sequence>MNLNPDGNLIINFPLLRRFEPLLIAASILLLAGTAEPGWAAQLEPSYKAELIFKPTLRFPRTHSASIAALPDGGLIAAWWNGSEEGGLDLVIRSARRLEGNDYWEEPRVVADTPDTTEGNPVLFPVSGNEIWLIYRSGLPFVKINLKKSRDGGRTWSAPEILVGEPGWSSRSRIIRLANGDIIIPIMKHEHSAFLYTSNEGKTWKRSKPVITPTRNNEPTVAQRRDGSLLCYMRCYDQKAEERFLWQAESFDNGRSWSEPSRTKIRNPSSAIELLALDNGHFVLVFNDTQTNRSSLCLALSLDEGRTWKYQRTLEDAPGRFSYPMLTQTPEGLIHVSYTFRRTSIKHVEVNEAWIMEEQLHPGETGGE</sequence>
<evidence type="ECO:0000259" key="1">
    <source>
        <dbReference type="Pfam" id="PF13088"/>
    </source>
</evidence>
<organism evidence="2 3">
    <name type="scientific">Candidatus Glassbacteria bacterium GWA2_58_10</name>
    <dbReference type="NCBI Taxonomy" id="1817865"/>
    <lineage>
        <taxon>Bacteria</taxon>
        <taxon>Candidatus Glassiibacteriota</taxon>
    </lineage>
</organism>
<dbReference type="PANTHER" id="PTHR43752">
    <property type="entry name" value="BNR/ASP-BOX REPEAT FAMILY PROTEIN"/>
    <property type="match status" value="1"/>
</dbReference>
<dbReference type="EMBL" id="MFIV01000192">
    <property type="protein sequence ID" value="OGF97950.1"/>
    <property type="molecule type" value="Genomic_DNA"/>
</dbReference>